<sequence length="287" mass="31213">MMRPEDLAFAPDSFAAPTTRAPIRVTWLGTAGFAIEHEGVVVLIDPYVTRASMWQCVRAPLVSDLDAIARYVPRADAIVTGHTHFDHALDVPAIARATGAKVYGSRSCVHLCRASGVPQEQVIDVEGRDARAEVGPFELRFVPSAHSAFALGRVPFPGDIADCDEVPLATHRYKCGAVFGVDVRVAGKRIYHLGSANLVDAAPERDVDLLLMCVAGWTTTERFAPRVMRALAPRAVLLSHWDDFFSPMRKGARALPAMKMPRLVDQLVAQDRDVRIGTVPLLGSIAI</sequence>
<dbReference type="InterPro" id="IPR050114">
    <property type="entry name" value="UPF0173_UPF0282_UlaG_hydrolase"/>
</dbReference>
<dbReference type="SMART" id="SM00849">
    <property type="entry name" value="Lactamase_B"/>
    <property type="match status" value="1"/>
</dbReference>
<gene>
    <name evidence="2" type="ORF">DB32_006974</name>
</gene>
<dbReference type="STRING" id="927083.DB32_006974"/>
<dbReference type="PANTHER" id="PTHR43546:SF3">
    <property type="entry name" value="UPF0173 METAL-DEPENDENT HYDROLASE MJ1163"/>
    <property type="match status" value="1"/>
</dbReference>
<keyword evidence="3" id="KW-1185">Reference proteome</keyword>
<dbReference type="SUPFAM" id="SSF56281">
    <property type="entry name" value="Metallo-hydrolase/oxidoreductase"/>
    <property type="match status" value="1"/>
</dbReference>
<dbReference type="KEGG" id="samy:DB32_006974"/>
<dbReference type="PANTHER" id="PTHR43546">
    <property type="entry name" value="UPF0173 METAL-DEPENDENT HYDROLASE MJ1163-RELATED"/>
    <property type="match status" value="1"/>
</dbReference>
<dbReference type="EMBL" id="CP011125">
    <property type="protein sequence ID" value="AKF09825.1"/>
    <property type="molecule type" value="Genomic_DNA"/>
</dbReference>
<reference evidence="2 3" key="1">
    <citation type="submission" date="2015-03" db="EMBL/GenBank/DDBJ databases">
        <title>Genome assembly of Sandaracinus amylolyticus DSM 53668.</title>
        <authorList>
            <person name="Sharma G."/>
            <person name="Subramanian S."/>
        </authorList>
    </citation>
    <scope>NUCLEOTIDE SEQUENCE [LARGE SCALE GENOMIC DNA]</scope>
    <source>
        <strain evidence="2 3">DSM 53668</strain>
    </source>
</reference>
<dbReference type="Gene3D" id="3.60.15.10">
    <property type="entry name" value="Ribonuclease Z/Hydroxyacylglutathione hydrolase-like"/>
    <property type="match status" value="1"/>
</dbReference>
<proteinExistence type="predicted"/>
<evidence type="ECO:0000259" key="1">
    <source>
        <dbReference type="SMART" id="SM00849"/>
    </source>
</evidence>
<organism evidence="2 3">
    <name type="scientific">Sandaracinus amylolyticus</name>
    <dbReference type="NCBI Taxonomy" id="927083"/>
    <lineage>
        <taxon>Bacteria</taxon>
        <taxon>Pseudomonadati</taxon>
        <taxon>Myxococcota</taxon>
        <taxon>Polyangia</taxon>
        <taxon>Polyangiales</taxon>
        <taxon>Sandaracinaceae</taxon>
        <taxon>Sandaracinus</taxon>
    </lineage>
</organism>
<dbReference type="InterPro" id="IPR036866">
    <property type="entry name" value="RibonucZ/Hydroxyglut_hydro"/>
</dbReference>
<dbReference type="AlphaFoldDB" id="A0A0F6W818"/>
<dbReference type="InterPro" id="IPR001279">
    <property type="entry name" value="Metallo-B-lactamas"/>
</dbReference>
<feature type="domain" description="Metallo-beta-lactamase" evidence="1">
    <location>
        <begin position="29"/>
        <end position="214"/>
    </location>
</feature>
<name>A0A0F6W818_9BACT</name>
<dbReference type="Proteomes" id="UP000034883">
    <property type="component" value="Chromosome"/>
</dbReference>
<dbReference type="Pfam" id="PF13483">
    <property type="entry name" value="Lactamase_B_3"/>
    <property type="match status" value="1"/>
</dbReference>
<evidence type="ECO:0000313" key="3">
    <source>
        <dbReference type="Proteomes" id="UP000034883"/>
    </source>
</evidence>
<protein>
    <recommendedName>
        <fullName evidence="1">Metallo-beta-lactamase domain-containing protein</fullName>
    </recommendedName>
</protein>
<accession>A0A0F6W818</accession>
<evidence type="ECO:0000313" key="2">
    <source>
        <dbReference type="EMBL" id="AKF09825.1"/>
    </source>
</evidence>